<dbReference type="AlphaFoldDB" id="M0M5Q1"/>
<sequence>MIPMSPDLTQAAVLAPGFAEPYWLPADYWDLSIPVYLFLAVVAGGGFLTGASASLLGSRTDADADGLEGELARWGFLVAVVGAAGAGLAVLSHLAVIHRALLFPIYLTNFGSWITIGTWILVLLAVVAVLSLAFEVFGEEAADQDGASLFPRTIVAKLGLLETIDSLVDRVRPSETVLTGLYVVGGVLALGTVYTGFELAIVETVPLWNMPVVVPAAFLLTGLASGVGLTVAVTALFEREVDSVLGGYAVVTGLCSGIGLAVVWYGWTGIATSDAPAAAASSVALSEGSLAVGSWLVVVGLAVGLLAGLVVGGAALVDRRVPALERAAVPALVGSFGLLVVGSLALRIVLLLAAQQDPVVVVG</sequence>
<evidence type="ECO:0000313" key="2">
    <source>
        <dbReference type="EMBL" id="EMA41006.1"/>
    </source>
</evidence>
<name>M0M5Q1_9EURY</name>
<keyword evidence="1" id="KW-0472">Membrane</keyword>
<dbReference type="GO" id="GO:0005886">
    <property type="term" value="C:plasma membrane"/>
    <property type="evidence" value="ECO:0007669"/>
    <property type="project" value="TreeGrafter"/>
</dbReference>
<keyword evidence="1 2" id="KW-0812">Transmembrane</keyword>
<feature type="transmembrane region" description="Helical" evidence="1">
    <location>
        <begin position="76"/>
        <end position="98"/>
    </location>
</feature>
<keyword evidence="1" id="KW-1133">Transmembrane helix</keyword>
<dbReference type="InterPro" id="IPR052049">
    <property type="entry name" value="Electron_transfer_protein"/>
</dbReference>
<dbReference type="Gene3D" id="1.20.1630.10">
    <property type="entry name" value="Formate dehydrogenase/DMSO reductase domain"/>
    <property type="match status" value="1"/>
</dbReference>
<feature type="transmembrane region" description="Helical" evidence="1">
    <location>
        <begin position="295"/>
        <end position="317"/>
    </location>
</feature>
<accession>M0M5Q1</accession>
<dbReference type="EMBL" id="AOMA01000069">
    <property type="protein sequence ID" value="EMA41006.1"/>
    <property type="molecule type" value="Genomic_DNA"/>
</dbReference>
<feature type="transmembrane region" description="Helical" evidence="1">
    <location>
        <begin position="244"/>
        <end position="267"/>
    </location>
</feature>
<dbReference type="STRING" id="1227454.C446_06545"/>
<reference evidence="2 3" key="1">
    <citation type="journal article" date="2014" name="PLoS Genet.">
        <title>Phylogenetically driven sequencing of extremely halophilic archaea reveals strategies for static and dynamic osmo-response.</title>
        <authorList>
            <person name="Becker E.A."/>
            <person name="Seitzer P.M."/>
            <person name="Tritt A."/>
            <person name="Larsen D."/>
            <person name="Krusor M."/>
            <person name="Yao A.I."/>
            <person name="Wu D."/>
            <person name="Madern D."/>
            <person name="Eisen J.A."/>
            <person name="Darling A.E."/>
            <person name="Facciotti M.T."/>
        </authorList>
    </citation>
    <scope>NUCLEOTIDE SEQUENCE [LARGE SCALE GENOMIC DNA]</scope>
    <source>
        <strain evidence="2 3">JCM 10879</strain>
    </source>
</reference>
<dbReference type="PANTHER" id="PTHR34856:SF2">
    <property type="entry name" value="PROTEIN NRFD"/>
    <property type="match status" value="1"/>
</dbReference>
<dbReference type="PANTHER" id="PTHR34856">
    <property type="entry name" value="PROTEIN NRFD"/>
    <property type="match status" value="1"/>
</dbReference>
<dbReference type="Proteomes" id="UP000011607">
    <property type="component" value="Unassembled WGS sequence"/>
</dbReference>
<protein>
    <submittedName>
        <fullName evidence="2">Anaerobic dehydrogenase transmembrane subunit</fullName>
    </submittedName>
</protein>
<feature type="transmembrane region" description="Helical" evidence="1">
    <location>
        <begin position="35"/>
        <end position="56"/>
    </location>
</feature>
<evidence type="ECO:0000313" key="3">
    <source>
        <dbReference type="Proteomes" id="UP000011607"/>
    </source>
</evidence>
<feature type="transmembrane region" description="Helical" evidence="1">
    <location>
        <begin position="217"/>
        <end position="237"/>
    </location>
</feature>
<proteinExistence type="predicted"/>
<dbReference type="eggNOG" id="arCOG02027">
    <property type="taxonomic scope" value="Archaea"/>
</dbReference>
<gene>
    <name evidence="2" type="ORF">C446_06545</name>
</gene>
<evidence type="ECO:0000256" key="1">
    <source>
        <dbReference type="SAM" id="Phobius"/>
    </source>
</evidence>
<comment type="caution">
    <text evidence="2">The sequence shown here is derived from an EMBL/GenBank/DDBJ whole genome shotgun (WGS) entry which is preliminary data.</text>
</comment>
<feature type="transmembrane region" description="Helical" evidence="1">
    <location>
        <begin position="329"/>
        <end position="354"/>
    </location>
</feature>
<keyword evidence="3" id="KW-1185">Reference proteome</keyword>
<feature type="transmembrane region" description="Helical" evidence="1">
    <location>
        <begin position="177"/>
        <end position="197"/>
    </location>
</feature>
<organism evidence="2 3">
    <name type="scientific">Halobiforma nitratireducens JCM 10879</name>
    <dbReference type="NCBI Taxonomy" id="1227454"/>
    <lineage>
        <taxon>Archaea</taxon>
        <taxon>Methanobacteriati</taxon>
        <taxon>Methanobacteriota</taxon>
        <taxon>Stenosarchaea group</taxon>
        <taxon>Halobacteria</taxon>
        <taxon>Halobacteriales</taxon>
        <taxon>Natrialbaceae</taxon>
        <taxon>Halobiforma</taxon>
    </lineage>
</organism>
<feature type="transmembrane region" description="Helical" evidence="1">
    <location>
        <begin position="110"/>
        <end position="134"/>
    </location>
</feature>